<evidence type="ECO:0000256" key="1">
    <source>
        <dbReference type="ARBA" id="ARBA00006975"/>
    </source>
</evidence>
<evidence type="ECO:0000313" key="3">
    <source>
        <dbReference type="EMBL" id="KKM67957.1"/>
    </source>
</evidence>
<keyword evidence="2" id="KW-0143">Chaperone</keyword>
<dbReference type="SUPFAM" id="SSF50129">
    <property type="entry name" value="GroES-like"/>
    <property type="match status" value="1"/>
</dbReference>
<dbReference type="GO" id="GO:0046872">
    <property type="term" value="F:metal ion binding"/>
    <property type="evidence" value="ECO:0007669"/>
    <property type="project" value="TreeGrafter"/>
</dbReference>
<dbReference type="Gene3D" id="2.30.33.40">
    <property type="entry name" value="GroES chaperonin"/>
    <property type="match status" value="1"/>
</dbReference>
<dbReference type="PANTHER" id="PTHR10772">
    <property type="entry name" value="10 KDA HEAT SHOCK PROTEIN"/>
    <property type="match status" value="1"/>
</dbReference>
<dbReference type="EMBL" id="LAZR01010258">
    <property type="protein sequence ID" value="KKM67957.1"/>
    <property type="molecule type" value="Genomic_DNA"/>
</dbReference>
<organism evidence="3">
    <name type="scientific">marine sediment metagenome</name>
    <dbReference type="NCBI Taxonomy" id="412755"/>
    <lineage>
        <taxon>unclassified sequences</taxon>
        <taxon>metagenomes</taxon>
        <taxon>ecological metagenomes</taxon>
    </lineage>
</organism>
<dbReference type="GO" id="GO:0005524">
    <property type="term" value="F:ATP binding"/>
    <property type="evidence" value="ECO:0007669"/>
    <property type="project" value="InterPro"/>
</dbReference>
<dbReference type="AlphaFoldDB" id="A0A0F9MFP1"/>
<dbReference type="InterPro" id="IPR011032">
    <property type="entry name" value="GroES-like_sf"/>
</dbReference>
<protein>
    <recommendedName>
        <fullName evidence="4">10 kDa chaperonin</fullName>
    </recommendedName>
</protein>
<dbReference type="InterPro" id="IPR037124">
    <property type="entry name" value="Chaperonin_GroES_sf"/>
</dbReference>
<dbReference type="FunFam" id="2.30.33.40:FF:000001">
    <property type="entry name" value="10 kDa chaperonin"/>
    <property type="match status" value="1"/>
</dbReference>
<evidence type="ECO:0008006" key="4">
    <source>
        <dbReference type="Google" id="ProtNLM"/>
    </source>
</evidence>
<dbReference type="NCBIfam" id="NF001533">
    <property type="entry name" value="PRK00364.2-4"/>
    <property type="match status" value="1"/>
</dbReference>
<dbReference type="GO" id="GO:0044183">
    <property type="term" value="F:protein folding chaperone"/>
    <property type="evidence" value="ECO:0007669"/>
    <property type="project" value="InterPro"/>
</dbReference>
<dbReference type="CDD" id="cd00320">
    <property type="entry name" value="cpn10"/>
    <property type="match status" value="1"/>
</dbReference>
<dbReference type="SMART" id="SM00883">
    <property type="entry name" value="Cpn10"/>
    <property type="match status" value="1"/>
</dbReference>
<dbReference type="GO" id="GO:0051087">
    <property type="term" value="F:protein-folding chaperone binding"/>
    <property type="evidence" value="ECO:0007669"/>
    <property type="project" value="TreeGrafter"/>
</dbReference>
<dbReference type="HAMAP" id="MF_00580">
    <property type="entry name" value="CH10"/>
    <property type="match status" value="1"/>
</dbReference>
<evidence type="ECO:0000256" key="2">
    <source>
        <dbReference type="ARBA" id="ARBA00023186"/>
    </source>
</evidence>
<dbReference type="NCBIfam" id="NF001531">
    <property type="entry name" value="PRK00364.2-2"/>
    <property type="match status" value="1"/>
</dbReference>
<gene>
    <name evidence="3" type="ORF">LCGC14_1465920</name>
</gene>
<dbReference type="Pfam" id="PF00166">
    <property type="entry name" value="Cpn10"/>
    <property type="match status" value="1"/>
</dbReference>
<dbReference type="InterPro" id="IPR020818">
    <property type="entry name" value="Chaperonin_GroES"/>
</dbReference>
<accession>A0A0F9MFP1</accession>
<comment type="caution">
    <text evidence="3">The sequence shown here is derived from an EMBL/GenBank/DDBJ whole genome shotgun (WGS) entry which is preliminary data.</text>
</comment>
<reference evidence="3" key="1">
    <citation type="journal article" date="2015" name="Nature">
        <title>Complex archaea that bridge the gap between prokaryotes and eukaryotes.</title>
        <authorList>
            <person name="Spang A."/>
            <person name="Saw J.H."/>
            <person name="Jorgensen S.L."/>
            <person name="Zaremba-Niedzwiedzka K."/>
            <person name="Martijn J."/>
            <person name="Lind A.E."/>
            <person name="van Eijk R."/>
            <person name="Schleper C."/>
            <person name="Guy L."/>
            <person name="Ettema T.J."/>
        </authorList>
    </citation>
    <scope>NUCLEOTIDE SEQUENCE</scope>
</reference>
<proteinExistence type="inferred from homology"/>
<name>A0A0F9MFP1_9ZZZZ</name>
<dbReference type="GO" id="GO:0051082">
    <property type="term" value="F:unfolded protein binding"/>
    <property type="evidence" value="ECO:0007669"/>
    <property type="project" value="TreeGrafter"/>
</dbReference>
<comment type="similarity">
    <text evidence="1">Belongs to the GroES chaperonin family.</text>
</comment>
<dbReference type="PANTHER" id="PTHR10772:SF58">
    <property type="entry name" value="CO-CHAPERONIN GROES"/>
    <property type="match status" value="1"/>
</dbReference>
<dbReference type="PRINTS" id="PR00297">
    <property type="entry name" value="CHAPERONIN10"/>
</dbReference>
<sequence length="95" mass="10319">MKTKPIGEKLLVKRLEAKGKTAGGIVLPETAKEKPKEGKIIALGDGKLLDNGKRAKFQVKKGDRVVFSSYAGTEVMIGTEEYLLMSEDDILAVID</sequence>